<feature type="transmembrane region" description="Helical" evidence="9">
    <location>
        <begin position="119"/>
        <end position="146"/>
    </location>
</feature>
<evidence type="ECO:0000256" key="7">
    <source>
        <dbReference type="ARBA" id="ARBA00023136"/>
    </source>
</evidence>
<proteinExistence type="inferred from homology"/>
<feature type="transmembrane region" description="Helical" evidence="9">
    <location>
        <begin position="338"/>
        <end position="359"/>
    </location>
</feature>
<evidence type="ECO:0000256" key="9">
    <source>
        <dbReference type="SAM" id="Phobius"/>
    </source>
</evidence>
<evidence type="ECO:0000256" key="1">
    <source>
        <dbReference type="ARBA" id="ARBA00004651"/>
    </source>
</evidence>
<sequence>MADLVTRPENARGSDRTVLSAPAVEPPGDAAPRSAGAFATPRAARRYAALVTGLVVVAVALTVGYLLLDNPGRPGTTGHALVTQRRAASIAVIAVVALCQGLATVAFHTVTGNRIVTPAILGVEALYVTVQTGAVYLLGITGVVALQGVPQLLLQIAVMVALAVGLFSWLLSGRLANLHVMLLVGVVIGTGLRSVSSFMQRLLTPSEFDVLTARMFGSVANADASYLPVVVPLALTAGALLLARARRLDVLALGPAVATALGVEQKRESRIVLTLVAVLVAVSTALVGPMTFLGFLAATLAYQAVGTFSHRHVMPVAALTAFVTLTGAYVVLKHVFAAQGAVSIIVELVGGTVFLVVLLRKGRL</sequence>
<reference evidence="10 11" key="1">
    <citation type="submission" date="2017-10" db="EMBL/GenBank/DDBJ databases">
        <title>Sequencing the genomes of 1000 actinobacteria strains.</title>
        <authorList>
            <person name="Klenk H.-P."/>
        </authorList>
    </citation>
    <scope>NUCLEOTIDE SEQUENCE [LARGE SCALE GENOMIC DNA]</scope>
    <source>
        <strain evidence="10 11">DSM 21574</strain>
    </source>
</reference>
<organism evidence="10 11">
    <name type="scientific">Flavimobilis soli</name>
    <dbReference type="NCBI Taxonomy" id="442709"/>
    <lineage>
        <taxon>Bacteria</taxon>
        <taxon>Bacillati</taxon>
        <taxon>Actinomycetota</taxon>
        <taxon>Actinomycetes</taxon>
        <taxon>Micrococcales</taxon>
        <taxon>Jonesiaceae</taxon>
        <taxon>Flavimobilis</taxon>
    </lineage>
</organism>
<feature type="transmembrane region" description="Helical" evidence="9">
    <location>
        <begin position="271"/>
        <end position="301"/>
    </location>
</feature>
<feature type="region of interest" description="Disordered" evidence="8">
    <location>
        <begin position="1"/>
        <end position="35"/>
    </location>
</feature>
<feature type="transmembrane region" description="Helical" evidence="9">
    <location>
        <begin position="47"/>
        <end position="68"/>
    </location>
</feature>
<feature type="transmembrane region" description="Helical" evidence="9">
    <location>
        <begin position="313"/>
        <end position="332"/>
    </location>
</feature>
<keyword evidence="6 9" id="KW-1133">Transmembrane helix</keyword>
<dbReference type="SUPFAM" id="SSF81345">
    <property type="entry name" value="ABC transporter involved in vitamin B12 uptake, BtuC"/>
    <property type="match status" value="1"/>
</dbReference>
<dbReference type="GO" id="GO:0005886">
    <property type="term" value="C:plasma membrane"/>
    <property type="evidence" value="ECO:0007669"/>
    <property type="project" value="UniProtKB-SubCell"/>
</dbReference>
<comment type="caution">
    <text evidence="10">The sequence shown here is derived from an EMBL/GenBank/DDBJ whole genome shotgun (WGS) entry which is preliminary data.</text>
</comment>
<evidence type="ECO:0000256" key="8">
    <source>
        <dbReference type="SAM" id="MobiDB-lite"/>
    </source>
</evidence>
<dbReference type="GO" id="GO:0033214">
    <property type="term" value="P:siderophore-iron import into cell"/>
    <property type="evidence" value="ECO:0007669"/>
    <property type="project" value="TreeGrafter"/>
</dbReference>
<evidence type="ECO:0000256" key="5">
    <source>
        <dbReference type="ARBA" id="ARBA00022692"/>
    </source>
</evidence>
<dbReference type="PANTHER" id="PTHR30472:SF19">
    <property type="entry name" value="PETROBACTIN IMPORT SYSTEM PERMEASE PROTEIN YCLO"/>
    <property type="match status" value="1"/>
</dbReference>
<dbReference type="AlphaFoldDB" id="A0A2A9EEF4"/>
<evidence type="ECO:0000256" key="3">
    <source>
        <dbReference type="ARBA" id="ARBA00022448"/>
    </source>
</evidence>
<evidence type="ECO:0000313" key="10">
    <source>
        <dbReference type="EMBL" id="PFG36931.1"/>
    </source>
</evidence>
<dbReference type="PANTHER" id="PTHR30472">
    <property type="entry name" value="FERRIC ENTEROBACTIN TRANSPORT SYSTEM PERMEASE PROTEIN"/>
    <property type="match status" value="1"/>
</dbReference>
<keyword evidence="5 9" id="KW-0812">Transmembrane</keyword>
<comment type="subcellular location">
    <subcellularLocation>
        <location evidence="1">Cell membrane</location>
        <topology evidence="1">Multi-pass membrane protein</topology>
    </subcellularLocation>
</comment>
<feature type="transmembrane region" description="Helical" evidence="9">
    <location>
        <begin position="88"/>
        <end position="107"/>
    </location>
</feature>
<evidence type="ECO:0000313" key="11">
    <source>
        <dbReference type="Proteomes" id="UP000221394"/>
    </source>
</evidence>
<dbReference type="InterPro" id="IPR037294">
    <property type="entry name" value="ABC_BtuC-like"/>
</dbReference>
<comment type="similarity">
    <text evidence="2">Belongs to the binding-protein-dependent transport system permease family. FecCD subfamily.</text>
</comment>
<evidence type="ECO:0000256" key="4">
    <source>
        <dbReference type="ARBA" id="ARBA00022475"/>
    </source>
</evidence>
<feature type="transmembrane region" description="Helical" evidence="9">
    <location>
        <begin position="224"/>
        <end position="243"/>
    </location>
</feature>
<keyword evidence="4" id="KW-1003">Cell membrane</keyword>
<dbReference type="EMBL" id="PDJH01000001">
    <property type="protein sequence ID" value="PFG36931.1"/>
    <property type="molecule type" value="Genomic_DNA"/>
</dbReference>
<dbReference type="GO" id="GO:0022857">
    <property type="term" value="F:transmembrane transporter activity"/>
    <property type="evidence" value="ECO:0007669"/>
    <property type="project" value="InterPro"/>
</dbReference>
<dbReference type="InterPro" id="IPR000522">
    <property type="entry name" value="ABC_transptr_permease_BtuC"/>
</dbReference>
<dbReference type="RefSeq" id="WP_245854704.1">
    <property type="nucleotide sequence ID" value="NZ_PDJH01000001.1"/>
</dbReference>
<name>A0A2A9EEF4_9MICO</name>
<keyword evidence="7 9" id="KW-0472">Membrane</keyword>
<evidence type="ECO:0000256" key="2">
    <source>
        <dbReference type="ARBA" id="ARBA00007935"/>
    </source>
</evidence>
<feature type="transmembrane region" description="Helical" evidence="9">
    <location>
        <begin position="152"/>
        <end position="171"/>
    </location>
</feature>
<evidence type="ECO:0000256" key="6">
    <source>
        <dbReference type="ARBA" id="ARBA00022989"/>
    </source>
</evidence>
<dbReference type="Gene3D" id="1.10.3470.10">
    <property type="entry name" value="ABC transporter involved in vitamin B12 uptake, BtuC"/>
    <property type="match status" value="1"/>
</dbReference>
<dbReference type="Proteomes" id="UP000221394">
    <property type="component" value="Unassembled WGS sequence"/>
</dbReference>
<protein>
    <submittedName>
        <fullName evidence="10">Iron complex transport system permease protein</fullName>
    </submittedName>
</protein>
<keyword evidence="11" id="KW-1185">Reference proteome</keyword>
<keyword evidence="3" id="KW-0813">Transport</keyword>
<gene>
    <name evidence="10" type="ORF">ATL41_1674</name>
</gene>
<feature type="transmembrane region" description="Helical" evidence="9">
    <location>
        <begin position="178"/>
        <end position="199"/>
    </location>
</feature>
<dbReference type="Pfam" id="PF01032">
    <property type="entry name" value="FecCD"/>
    <property type="match status" value="1"/>
</dbReference>
<accession>A0A2A9EEF4</accession>